<evidence type="ECO:0000256" key="1">
    <source>
        <dbReference type="ARBA" id="ARBA00022741"/>
    </source>
</evidence>
<dbReference type="InterPro" id="IPR002464">
    <property type="entry name" value="DNA/RNA_helicase_DEAH_CS"/>
</dbReference>
<dbReference type="OrthoDB" id="66977at2759"/>
<dbReference type="CDD" id="cd18791">
    <property type="entry name" value="SF2_C_RHA"/>
    <property type="match status" value="1"/>
</dbReference>
<keyword evidence="3" id="KW-0067">ATP-binding</keyword>
<keyword evidence="1" id="KW-0547">Nucleotide-binding</keyword>
<keyword evidence="7" id="KW-0347">Helicase</keyword>
<dbReference type="GO" id="GO:0004386">
    <property type="term" value="F:helicase activity"/>
    <property type="evidence" value="ECO:0007669"/>
    <property type="project" value="UniProtKB-KW"/>
</dbReference>
<dbReference type="InterPro" id="IPR001650">
    <property type="entry name" value="Helicase_C-like"/>
</dbReference>
<feature type="region of interest" description="Disordered" evidence="4">
    <location>
        <begin position="1740"/>
        <end position="1760"/>
    </location>
</feature>
<dbReference type="Proteomes" id="UP001153069">
    <property type="component" value="Unassembled WGS sequence"/>
</dbReference>
<keyword evidence="8" id="KW-1185">Reference proteome</keyword>
<evidence type="ECO:0000313" key="7">
    <source>
        <dbReference type="EMBL" id="CAB9523236.1"/>
    </source>
</evidence>
<dbReference type="GO" id="GO:0016787">
    <property type="term" value="F:hydrolase activity"/>
    <property type="evidence" value="ECO:0007669"/>
    <property type="project" value="UniProtKB-KW"/>
</dbReference>
<evidence type="ECO:0000256" key="2">
    <source>
        <dbReference type="ARBA" id="ARBA00022801"/>
    </source>
</evidence>
<dbReference type="Gene3D" id="3.40.50.300">
    <property type="entry name" value="P-loop containing nucleotide triphosphate hydrolases"/>
    <property type="match status" value="2"/>
</dbReference>
<feature type="region of interest" description="Disordered" evidence="4">
    <location>
        <begin position="518"/>
        <end position="545"/>
    </location>
</feature>
<dbReference type="InterPro" id="IPR027417">
    <property type="entry name" value="P-loop_NTPase"/>
</dbReference>
<dbReference type="InterPro" id="IPR039436">
    <property type="entry name" value="Asteroid_dom"/>
</dbReference>
<dbReference type="SUPFAM" id="SSF88723">
    <property type="entry name" value="PIN domain-like"/>
    <property type="match status" value="1"/>
</dbReference>
<dbReference type="Pfam" id="PF00271">
    <property type="entry name" value="Helicase_C"/>
    <property type="match status" value="1"/>
</dbReference>
<dbReference type="SMART" id="SM00490">
    <property type="entry name" value="HELICc"/>
    <property type="match status" value="1"/>
</dbReference>
<protein>
    <submittedName>
        <fullName evidence="7">Probable ATP-dependent RNA helicase spindle-E</fullName>
    </submittedName>
</protein>
<dbReference type="Pfam" id="PF12813">
    <property type="entry name" value="XPG_I_2"/>
    <property type="match status" value="1"/>
</dbReference>
<dbReference type="PROSITE" id="PS51192">
    <property type="entry name" value="HELICASE_ATP_BIND_1"/>
    <property type="match status" value="1"/>
</dbReference>
<dbReference type="InterPro" id="IPR014001">
    <property type="entry name" value="Helicase_ATP-bd"/>
</dbReference>
<sequence length="2002" mass="225736">MGVKRFQRVLQDEGWLPEETSCCSVSLWRPANVMVDCPKFASRVSMVQRRSTLLIDGAGLAFHLYRVAYARRMQQVCGCGCASVKHVQPHQVTPLLPNFLPLTLLDEVTREFVETLQKKHHMKLIVYFDGELRRDAKRHTDVQRHSRHSDEWLALEQYCNYGQMPLVQTTCQWFTQFPKHRLFLTQIKYTLHVCQVQVQHCQEEADAELAHQAHKIPNSYVVGNDTDFCFFPNLQYIPLQTLHADASVVTAAVITRQALAQSLHLPDQAALVELAILMGNDYVHPYNSSQQHQQHNNQSQHSKHNKRVDKLDFESPWTKDLLHHLRAQGKGYRVKALSGQETEQAMAFARAVYNLQDLNQQSPLVNPRDYHHANSNTSASSSQDHGDDDEDTISAPSIPDDFPSHLALIQPNDLSLVGAVLRCLQAYLNQQTSTFIRQEHLEAMKLLALYTNNENDNTPWRPLWEDMQACFVIESCIAYVSKKSAQSPVVRLNPPAKVFDAYKWHRALYKRRNPTTTAIQNTLPPIPPIPPQTTTSTKKQQQQQTQEPVVLPIDEHEANIMQQIQQNRVTIIQGETGCGKSSRVPIMILNACQALGENCQLFISQPRRLAAKSLVERLRATESYWGQRIALRMGHGVREYETSQTRAWFVTTGYLVRLLSNHPERFRNVSHLIIDEIHERSVDTDILCLLCRRLIETHPRIRLVLMSATLAASLYQEYFGISEPTIQVGARRFPIEEVFVEDIPKKIRLPSKEVKAIKQIAAECQKTQCVAPPSASTMECLYTIAARLAITLGQPGSSVLIFVPGMRDIESISEMIEKMYVPGVTYTCIPVHGDIPFEDQMAVFEETNEVKIIVATNAAESSITLPDCDHVICTGLQKQITYNASSHRQMLSPTWISRASAQQRSGRVGRVRPGTVYRLYTKEAYETLMKQFESGEMLRMPLDAVILQLKEILNGEETTPALLECLEPPDLSTIERSYQSLYKANFITQPHDYGEITHLGAFVSAIGIDLTLGALIGLGIQFGVGPEAIDLAAVLSFPKTPWLVSSSLVHKPKTFNAGTVKAYCSKNQFDSSIFSDAMGAMNLIHEYSRLHGSKLSAFCNYHGIHNTRIKRLISTRKNLVSRVADFVKVDASLLKLCEPLSRTHHSKLTLLRLIHVWVFHDTIIEYNPLSIKANPDDSLSLKLKASKGLEESHLWTLLRSDRHPFALKTHAEVEQTGGFSCPENESFDLGTFLVGFEVRLVSFSIQRGLDLAWFWYEEGLQLYVCSDFYESEDFQFLREQWGNAMEETVLFCVETPARSRRGRQERDAGRWFIVDEPKALEGAVDASSKFVQVKKFALRGARSGYGINNSIKIHLRKNVSVKGGLSFDFSKNTKKNRRNAVFQIFCCGTDAFRITDIELCDLLAIARLDGNYRLLDKHDGGYQYIVFAPADDPKTTASPSTPSSPGRMNQAESCSSLKQPLLRNAPEGARLLAVLAASRRRDPTIHVPLQTDDAEEEECMTFGLDNGWGKMQARWTKIGTDRSVFVSENSVPSSVVPVGSIGTLYACCANTLDLRGGGMRAEHLTLLPPGGFFLLLSLLTFGIAPDGLEFPEADNDDLDDIIADFVAWGMQREAKPDAEDVPSPIDWESRVRMAIDFSRSCTNLGEQLICFPDKVSQLCAIFDGVDGYEMEVWPNLKSDPFIPMTESERKQRDMVLAGLQHPVESYSRMESAASESSSNVAIGLAEHLLAVTSISQNLQNESQSQFEDAEDEVEEEKKEDKALRGEEVLEFLPELVAISGSMFATDFGTDCLPDNNKLHSTNIMAMCVKQYFAGLMYDAFLQPESSHHADLIAASQRFGELKFSRDQWTVFRYLDQDGKDWYQAVFIARALPLKGRSTRGLAGWLRYSRPWLTGKALECVPQRFREQLEQHSLQTEVYQSGNRKLRAVLFDSIETAVRAEAAFFLECNFGGSKERHWYDQSFHELVQQLSSRAMTSGDILKRLKAGDGSRSVRRTSTRSNKN</sequence>
<gene>
    <name evidence="7" type="ORF">SEMRO_1392_G268860.1</name>
</gene>
<evidence type="ECO:0000256" key="4">
    <source>
        <dbReference type="SAM" id="MobiDB-lite"/>
    </source>
</evidence>
<dbReference type="GO" id="GO:0005524">
    <property type="term" value="F:ATP binding"/>
    <property type="evidence" value="ECO:0007669"/>
    <property type="project" value="UniProtKB-KW"/>
</dbReference>
<dbReference type="Gene3D" id="3.40.50.1010">
    <property type="entry name" value="5'-nuclease"/>
    <property type="match status" value="1"/>
</dbReference>
<feature type="compositionally biased region" description="Low complexity" evidence="4">
    <location>
        <begin position="532"/>
        <end position="545"/>
    </location>
</feature>
<dbReference type="PANTHER" id="PTHR18934:SF145">
    <property type="entry name" value="ATP-DEPENDENT RNA HELICASE DHX57-RELATED"/>
    <property type="match status" value="1"/>
</dbReference>
<feature type="region of interest" description="Disordered" evidence="4">
    <location>
        <begin position="285"/>
        <end position="308"/>
    </location>
</feature>
<dbReference type="CDD" id="cd17917">
    <property type="entry name" value="DEXHc_RHA-like"/>
    <property type="match status" value="1"/>
</dbReference>
<evidence type="ECO:0000256" key="3">
    <source>
        <dbReference type="ARBA" id="ARBA00022840"/>
    </source>
</evidence>
<dbReference type="PROSITE" id="PS00690">
    <property type="entry name" value="DEAH_ATP_HELICASE"/>
    <property type="match status" value="1"/>
</dbReference>
<dbReference type="PROSITE" id="PS51194">
    <property type="entry name" value="HELICASE_CTER"/>
    <property type="match status" value="1"/>
</dbReference>
<comment type="caution">
    <text evidence="7">The sequence shown here is derived from an EMBL/GenBank/DDBJ whole genome shotgun (WGS) entry which is preliminary data.</text>
</comment>
<name>A0A9N8EL44_9STRA</name>
<dbReference type="InterPro" id="IPR011545">
    <property type="entry name" value="DEAD/DEAH_box_helicase_dom"/>
</dbReference>
<dbReference type="InterPro" id="IPR029060">
    <property type="entry name" value="PIN-like_dom_sf"/>
</dbReference>
<dbReference type="SMART" id="SM00487">
    <property type="entry name" value="DEXDc"/>
    <property type="match status" value="1"/>
</dbReference>
<dbReference type="Gene3D" id="1.20.120.1080">
    <property type="match status" value="1"/>
</dbReference>
<dbReference type="GO" id="GO:0003723">
    <property type="term" value="F:RNA binding"/>
    <property type="evidence" value="ECO:0007669"/>
    <property type="project" value="TreeGrafter"/>
</dbReference>
<evidence type="ECO:0000259" key="6">
    <source>
        <dbReference type="PROSITE" id="PS51194"/>
    </source>
</evidence>
<feature type="compositionally biased region" description="Low complexity" evidence="4">
    <location>
        <begin position="373"/>
        <end position="382"/>
    </location>
</feature>
<keyword evidence="2" id="KW-0378">Hydrolase</keyword>
<reference evidence="7" key="1">
    <citation type="submission" date="2020-06" db="EMBL/GenBank/DDBJ databases">
        <authorList>
            <consortium name="Plant Systems Biology data submission"/>
        </authorList>
    </citation>
    <scope>NUCLEOTIDE SEQUENCE</scope>
    <source>
        <strain evidence="7">D6</strain>
    </source>
</reference>
<dbReference type="SUPFAM" id="SSF52540">
    <property type="entry name" value="P-loop containing nucleoside triphosphate hydrolases"/>
    <property type="match status" value="1"/>
</dbReference>
<proteinExistence type="predicted"/>
<feature type="region of interest" description="Disordered" evidence="4">
    <location>
        <begin position="362"/>
        <end position="397"/>
    </location>
</feature>
<accession>A0A9N8EL44</accession>
<organism evidence="7 8">
    <name type="scientific">Seminavis robusta</name>
    <dbReference type="NCBI Taxonomy" id="568900"/>
    <lineage>
        <taxon>Eukaryota</taxon>
        <taxon>Sar</taxon>
        <taxon>Stramenopiles</taxon>
        <taxon>Ochrophyta</taxon>
        <taxon>Bacillariophyta</taxon>
        <taxon>Bacillariophyceae</taxon>
        <taxon>Bacillariophycidae</taxon>
        <taxon>Naviculales</taxon>
        <taxon>Naviculaceae</taxon>
        <taxon>Seminavis</taxon>
    </lineage>
</organism>
<dbReference type="Pfam" id="PF00270">
    <property type="entry name" value="DEAD"/>
    <property type="match status" value="1"/>
</dbReference>
<feature type="domain" description="Helicase C-terminal" evidence="6">
    <location>
        <begin position="783"/>
        <end position="953"/>
    </location>
</feature>
<feature type="compositionally biased region" description="Low complexity" evidence="4">
    <location>
        <begin position="287"/>
        <end position="300"/>
    </location>
</feature>
<evidence type="ECO:0000313" key="8">
    <source>
        <dbReference type="Proteomes" id="UP001153069"/>
    </source>
</evidence>
<evidence type="ECO:0000259" key="5">
    <source>
        <dbReference type="PROSITE" id="PS51192"/>
    </source>
</evidence>
<feature type="domain" description="Helicase ATP-binding" evidence="5">
    <location>
        <begin position="561"/>
        <end position="728"/>
    </location>
</feature>
<dbReference type="PANTHER" id="PTHR18934">
    <property type="entry name" value="ATP-DEPENDENT RNA HELICASE"/>
    <property type="match status" value="1"/>
</dbReference>
<dbReference type="EMBL" id="CAICTM010001390">
    <property type="protein sequence ID" value="CAB9523236.1"/>
    <property type="molecule type" value="Genomic_DNA"/>
</dbReference>